<keyword evidence="4" id="KW-1185">Reference proteome</keyword>
<dbReference type="Proteomes" id="UP000001940">
    <property type="component" value="Chromosome I"/>
</dbReference>
<feature type="signal peptide" evidence="2">
    <location>
        <begin position="1"/>
        <end position="17"/>
    </location>
</feature>
<keyword evidence="2" id="KW-0732">Signal</keyword>
<dbReference type="UCSC" id="Y18H1A.15">
    <property type="organism name" value="c. elegans"/>
</dbReference>
<dbReference type="GeneID" id="3564878"/>
<feature type="transmembrane region" description="Helical" evidence="1">
    <location>
        <begin position="363"/>
        <end position="387"/>
    </location>
</feature>
<keyword evidence="1" id="KW-0812">Transmembrane</keyword>
<feature type="transmembrane region" description="Helical" evidence="1">
    <location>
        <begin position="101"/>
        <end position="134"/>
    </location>
</feature>
<proteinExistence type="predicted"/>
<dbReference type="OMA" id="YFMCILP"/>
<dbReference type="AlphaFoldDB" id="Q4W5S2"/>
<dbReference type="RefSeq" id="NP_001021734.2">
    <property type="nucleotide sequence ID" value="NM_001026563.2"/>
</dbReference>
<dbReference type="EMBL" id="BX284601">
    <property type="protein sequence ID" value="CCD73412.2"/>
    <property type="molecule type" value="Genomic_DNA"/>
</dbReference>
<reference evidence="3 4" key="1">
    <citation type="journal article" date="1998" name="Science">
        <title>Genome sequence of the nematode C. elegans: a platform for investigating biology.</title>
        <authorList>
            <consortium name="The C. elegans sequencing consortium"/>
            <person name="Sulson J.E."/>
            <person name="Waterston R."/>
        </authorList>
    </citation>
    <scope>NUCLEOTIDE SEQUENCE [LARGE SCALE GENOMIC DNA]</scope>
    <source>
        <strain evidence="3 4">Bristol N2</strain>
    </source>
</reference>
<feature type="transmembrane region" description="Helical" evidence="1">
    <location>
        <begin position="606"/>
        <end position="632"/>
    </location>
</feature>
<dbReference type="InParanoid" id="Q4W5S2"/>
<dbReference type="KEGG" id="cel:CELE_Y18H1A.15"/>
<keyword evidence="1" id="KW-0472">Membrane</keyword>
<gene>
    <name evidence="3" type="ORF">CELE_Y18H1A.15</name>
    <name evidence="3 5" type="ORF">Y18H1A.15</name>
</gene>
<dbReference type="AGR" id="WB:WBGene00044434"/>
<dbReference type="HOGENOM" id="CLU_475087_0_0_1"/>
<feature type="chain" id="PRO_5004245947" evidence="2">
    <location>
        <begin position="18"/>
        <end position="654"/>
    </location>
</feature>
<evidence type="ECO:0000313" key="3">
    <source>
        <dbReference type="EMBL" id="CCD73412.2"/>
    </source>
</evidence>
<dbReference type="OrthoDB" id="5872836at2759"/>
<evidence type="ECO:0000256" key="2">
    <source>
        <dbReference type="SAM" id="SignalP"/>
    </source>
</evidence>
<feature type="transmembrane region" description="Helical" evidence="1">
    <location>
        <begin position="331"/>
        <end position="351"/>
    </location>
</feature>
<organism evidence="3 4">
    <name type="scientific">Caenorhabditis elegans</name>
    <dbReference type="NCBI Taxonomy" id="6239"/>
    <lineage>
        <taxon>Eukaryota</taxon>
        <taxon>Metazoa</taxon>
        <taxon>Ecdysozoa</taxon>
        <taxon>Nematoda</taxon>
        <taxon>Chromadorea</taxon>
        <taxon>Rhabditida</taxon>
        <taxon>Rhabditina</taxon>
        <taxon>Rhabditomorpha</taxon>
        <taxon>Rhabditoidea</taxon>
        <taxon>Rhabditidae</taxon>
        <taxon>Peloderinae</taxon>
        <taxon>Caenorhabditis</taxon>
    </lineage>
</organism>
<dbReference type="WormBase" id="Y18H1A.15">
    <property type="protein sequence ID" value="CE46918"/>
    <property type="gene ID" value="WBGene00044434"/>
</dbReference>
<evidence type="ECO:0000256" key="1">
    <source>
        <dbReference type="SAM" id="Phobius"/>
    </source>
</evidence>
<protein>
    <submittedName>
        <fullName evidence="3">RGS domain-containing protein</fullName>
    </submittedName>
</protein>
<sequence length="654" mass="74915">MKLKLLLFLCSAQFSHGFSLEDAKLQCDDWFPEPISYKLDPAHTKKSHRFEIIEDFCADRDDEKLRKSVHALVVATLNGRSSGYSDVLAIVFRHLPTIRQIIISVLCLITALLIFLVVWKLLLFEVIEVIVYWLDDNRSGFTIIPIFCILGLTILAANLRECTQDAVYGRTMLETANDHSFMPIKERLHRKLSYIPCLFKRDFAVTENERRRINWFLHDYANFTMFNKLFLKIPAKKSFVEGKCKYFEKSIFAKLENVTKYMEFSDLNSEYNILVEEYQKIILNALNISIPVFGKALASIEEFVSKYHDNVLLLPSGHTLDFYQTSANTTVTFAVLSSGILTILFIMKFEFRKKYSKILAQLPVPLSICSAIFCLMFSTVLICRLAFITVVHEHAQSNNFQMFSSAETFNISENGQIYMINYGHVLAKAVRQKTTLFSLLVEGGGNPVPEAIRGSHLFKPTRKFNESVEKLMKIAEAGTERYVETACRRGVKMVDDLENRAKELKKEGMANCTEQLELMEMILEKANTSATLACDSAKMLQLTPINHTTTESPYTTWTRYLLPREGSAVMKKKSVQDVHSPMQVYLVFENPSKKLRPTVLEHMLRMSLFIVSMVPIHFVLAVYFMFIVPLLLEETAENLSDDADRTKNSTSTLK</sequence>
<name>Q4W5S2_CAEEL</name>
<dbReference type="Bgee" id="WBGene00044434">
    <property type="expression patterns" value="Expressed in larva and 1 other cell type or tissue"/>
</dbReference>
<evidence type="ECO:0000313" key="5">
    <source>
        <dbReference type="WormBase" id="Y18H1A.15"/>
    </source>
</evidence>
<dbReference type="eggNOG" id="ENOG502RT61">
    <property type="taxonomic scope" value="Eukaryota"/>
</dbReference>
<feature type="transmembrane region" description="Helical" evidence="1">
    <location>
        <begin position="141"/>
        <end position="159"/>
    </location>
</feature>
<dbReference type="PaxDb" id="6239-Y18H1A.15"/>
<dbReference type="STRING" id="6239.Y18H1A.15.1"/>
<keyword evidence="1" id="KW-1133">Transmembrane helix</keyword>
<dbReference type="FunCoup" id="Q4W5S2">
    <property type="interactions" value="1515"/>
</dbReference>
<accession>Q4W5S2</accession>
<dbReference type="CTD" id="3564878"/>
<evidence type="ECO:0000313" key="4">
    <source>
        <dbReference type="Proteomes" id="UP000001940"/>
    </source>
</evidence>